<protein>
    <submittedName>
        <fullName evidence="2">Cobalt-zinc-cadmium resistance protein CzcD</fullName>
    </submittedName>
</protein>
<dbReference type="EMBL" id="CADCUA010000749">
    <property type="protein sequence ID" value="CAA9357092.1"/>
    <property type="molecule type" value="Genomic_DNA"/>
</dbReference>
<sequence>MLVSVFAVQDLSKALDRLWGPMHTHASTPAVASPHHRHEVDALRAADMGDATRHGHGHGHGHDHGVQGHDALARSSTRAATKPPKPRAAGMHAAPAHADHAHGHDGHRAMQPHAHATPARHWHDRHEMQNLVGAGVARLWSASPPLPPDFDVYWQLVPEHRAADVQRRRAPAVATAAALTVRASFDPLERPPRA</sequence>
<dbReference type="AlphaFoldDB" id="A0A6J4MDZ3"/>
<accession>A0A6J4MDZ3</accession>
<evidence type="ECO:0000313" key="2">
    <source>
        <dbReference type="EMBL" id="CAA9357092.1"/>
    </source>
</evidence>
<evidence type="ECO:0000256" key="1">
    <source>
        <dbReference type="SAM" id="MobiDB-lite"/>
    </source>
</evidence>
<feature type="compositionally biased region" description="Basic and acidic residues" evidence="1">
    <location>
        <begin position="97"/>
        <end position="108"/>
    </location>
</feature>
<organism evidence="2">
    <name type="scientific">uncultured Lysobacter sp</name>
    <dbReference type="NCBI Taxonomy" id="271060"/>
    <lineage>
        <taxon>Bacteria</taxon>
        <taxon>Pseudomonadati</taxon>
        <taxon>Pseudomonadota</taxon>
        <taxon>Gammaproteobacteria</taxon>
        <taxon>Lysobacterales</taxon>
        <taxon>Lysobacteraceae</taxon>
        <taxon>Lysobacter</taxon>
        <taxon>environmental samples</taxon>
    </lineage>
</organism>
<gene>
    <name evidence="2" type="ORF">AVDCRST_MAG71-3116</name>
</gene>
<proteinExistence type="predicted"/>
<feature type="region of interest" description="Disordered" evidence="1">
    <location>
        <begin position="50"/>
        <end position="121"/>
    </location>
</feature>
<name>A0A6J4MDZ3_9GAMM</name>
<feature type="compositionally biased region" description="Low complexity" evidence="1">
    <location>
        <begin position="77"/>
        <end position="96"/>
    </location>
</feature>
<reference evidence="2" key="1">
    <citation type="submission" date="2020-02" db="EMBL/GenBank/DDBJ databases">
        <authorList>
            <person name="Meier V. D."/>
        </authorList>
    </citation>
    <scope>NUCLEOTIDE SEQUENCE</scope>
    <source>
        <strain evidence="2">AVDCRST_MAG71</strain>
    </source>
</reference>